<dbReference type="EMBL" id="JAUCMV010000004">
    <property type="protein sequence ID" value="KAK0406479.1"/>
    <property type="molecule type" value="Genomic_DNA"/>
</dbReference>
<dbReference type="AlphaFoldDB" id="A0AA39HKQ0"/>
<accession>A0AA39HKQ0</accession>
<comment type="caution">
    <text evidence="1">The sequence shown here is derived from an EMBL/GenBank/DDBJ whole genome shotgun (WGS) entry which is preliminary data.</text>
</comment>
<evidence type="ECO:0000313" key="1">
    <source>
        <dbReference type="EMBL" id="KAK0406479.1"/>
    </source>
</evidence>
<name>A0AA39HKQ0_9BILA</name>
<dbReference type="Proteomes" id="UP001175271">
    <property type="component" value="Unassembled WGS sequence"/>
</dbReference>
<protein>
    <submittedName>
        <fullName evidence="1">Uncharacterized protein</fullName>
    </submittedName>
</protein>
<reference evidence="1" key="1">
    <citation type="submission" date="2023-06" db="EMBL/GenBank/DDBJ databases">
        <title>Genomic analysis of the entomopathogenic nematode Steinernema hermaphroditum.</title>
        <authorList>
            <person name="Schwarz E.M."/>
            <person name="Heppert J.K."/>
            <person name="Baniya A."/>
            <person name="Schwartz H.T."/>
            <person name="Tan C.-H."/>
            <person name="Antoshechkin I."/>
            <person name="Sternberg P.W."/>
            <person name="Goodrich-Blair H."/>
            <person name="Dillman A.R."/>
        </authorList>
    </citation>
    <scope>NUCLEOTIDE SEQUENCE</scope>
    <source>
        <strain evidence="1">PS9179</strain>
        <tissue evidence="1">Whole animal</tissue>
    </source>
</reference>
<proteinExistence type="predicted"/>
<keyword evidence="2" id="KW-1185">Reference proteome</keyword>
<sequence length="70" mass="8155">MDPHLKDGITSSTLTFQTDRQNWRDGVDATQTTSWEVQSDGGHFYDYLETKTLKMRPRTRAFVRVFQTQG</sequence>
<evidence type="ECO:0000313" key="2">
    <source>
        <dbReference type="Proteomes" id="UP001175271"/>
    </source>
</evidence>
<gene>
    <name evidence="1" type="ORF">QR680_018595</name>
</gene>
<organism evidence="1 2">
    <name type="scientific">Steinernema hermaphroditum</name>
    <dbReference type="NCBI Taxonomy" id="289476"/>
    <lineage>
        <taxon>Eukaryota</taxon>
        <taxon>Metazoa</taxon>
        <taxon>Ecdysozoa</taxon>
        <taxon>Nematoda</taxon>
        <taxon>Chromadorea</taxon>
        <taxon>Rhabditida</taxon>
        <taxon>Tylenchina</taxon>
        <taxon>Panagrolaimomorpha</taxon>
        <taxon>Strongyloidoidea</taxon>
        <taxon>Steinernematidae</taxon>
        <taxon>Steinernema</taxon>
    </lineage>
</organism>